<dbReference type="Pfam" id="PF02954">
    <property type="entry name" value="HTH_8"/>
    <property type="match status" value="1"/>
</dbReference>
<comment type="caution">
    <text evidence="2">The sequence shown here is derived from an EMBL/GenBank/DDBJ whole genome shotgun (WGS) entry which is preliminary data.</text>
</comment>
<evidence type="ECO:0000313" key="2">
    <source>
        <dbReference type="EMBL" id="OXC75767.1"/>
    </source>
</evidence>
<dbReference type="SUPFAM" id="SSF46689">
    <property type="entry name" value="Homeodomain-like"/>
    <property type="match status" value="1"/>
</dbReference>
<reference evidence="3" key="1">
    <citation type="submission" date="2017-01" db="EMBL/GenBank/DDBJ databases">
        <title>Genome Analysis of Deinococcus marmoris KOPRI26562.</title>
        <authorList>
            <person name="Kim J.H."/>
            <person name="Oh H.-M."/>
        </authorList>
    </citation>
    <scope>NUCLEOTIDE SEQUENCE [LARGE SCALE GENOMIC DNA]</scope>
    <source>
        <strain evidence="3">PAMC 26633</strain>
    </source>
</reference>
<dbReference type="PRINTS" id="PR01590">
    <property type="entry name" value="HTHFIS"/>
</dbReference>
<organism evidence="2 3">
    <name type="scientific">Caballeronia sordidicola</name>
    <name type="common">Burkholderia sordidicola</name>
    <dbReference type="NCBI Taxonomy" id="196367"/>
    <lineage>
        <taxon>Bacteria</taxon>
        <taxon>Pseudomonadati</taxon>
        <taxon>Pseudomonadota</taxon>
        <taxon>Betaproteobacteria</taxon>
        <taxon>Burkholderiales</taxon>
        <taxon>Burkholderiaceae</taxon>
        <taxon>Caballeronia</taxon>
    </lineage>
</organism>
<sequence length="107" mass="11695">MQTSHRYHRFGPHRPVALENLIARAAIYRGDAANGAWQDLRDVCPEFGRMHAPSVAAVSNGNVVSPPPMAVTRDDVQRALEQHGGNRAAASRALGIGRATLWRLMKT</sequence>
<dbReference type="InterPro" id="IPR009057">
    <property type="entry name" value="Homeodomain-like_sf"/>
</dbReference>
<dbReference type="OrthoDB" id="8687324at2"/>
<proteinExistence type="predicted"/>
<dbReference type="AlphaFoldDB" id="A0A226WYA7"/>
<gene>
    <name evidence="2" type="ORF">BSU04_25240</name>
</gene>
<dbReference type="InterPro" id="IPR002197">
    <property type="entry name" value="HTH_Fis"/>
</dbReference>
<accession>A0A226WYA7</accession>
<dbReference type="GO" id="GO:0043565">
    <property type="term" value="F:sequence-specific DNA binding"/>
    <property type="evidence" value="ECO:0007669"/>
    <property type="project" value="InterPro"/>
</dbReference>
<protein>
    <submittedName>
        <fullName evidence="2">Transcriptional regulatory protein</fullName>
    </submittedName>
</protein>
<dbReference type="Proteomes" id="UP000214720">
    <property type="component" value="Unassembled WGS sequence"/>
</dbReference>
<dbReference type="RefSeq" id="WP_089162918.1">
    <property type="nucleotide sequence ID" value="NZ_MTHB01000162.1"/>
</dbReference>
<name>A0A226WYA7_CABSO</name>
<evidence type="ECO:0000313" key="3">
    <source>
        <dbReference type="Proteomes" id="UP000214720"/>
    </source>
</evidence>
<feature type="domain" description="DNA binding HTH" evidence="1">
    <location>
        <begin position="77"/>
        <end position="106"/>
    </location>
</feature>
<dbReference type="Gene3D" id="1.10.10.60">
    <property type="entry name" value="Homeodomain-like"/>
    <property type="match status" value="1"/>
</dbReference>
<evidence type="ECO:0000259" key="1">
    <source>
        <dbReference type="Pfam" id="PF02954"/>
    </source>
</evidence>
<dbReference type="EMBL" id="MTHB01000162">
    <property type="protein sequence ID" value="OXC75767.1"/>
    <property type="molecule type" value="Genomic_DNA"/>
</dbReference>